<dbReference type="PROSITE" id="PS51257">
    <property type="entry name" value="PROKAR_LIPOPROTEIN"/>
    <property type="match status" value="1"/>
</dbReference>
<sequence length="425" mass="45061">MRNTKVVTVASVSLLALVAGCTGTGTTTGSNDEGDPDAGIRWLVEEPEDAAAVKALKEHVATFTEESGVEVEVSTVPFESFKQIVQTQLRSGEGPDVLNWGSGPDFGGRLAEAGLLMDLTDAYEERGWEVYDFAKERVTTPDGMVYGIPGELESIGVFYNKELLEENGVPEPTTMADLEEAAAGLKEAGIIPLAVGDQEGWEGGHLLSMALGSAIGGEGMNELFTGERPWDSPEVVEAVQTWQDFHEAGYLPEEPTAVNYDTSIAMFYSGEAAMIPTGSWLVGEIDDNTDFEVGFLPFPAPEGEGVFTAGLGSGPFISAQTGNEEGALEFMDFLASPEHGTWTVENLHTIPPMELDTSGLDVSPLFADVLEKTAAVAESGDFGQNIDVMASNKVNEAMYNGFQALFTGEKTAEEVAADLEAAAGA</sequence>
<dbReference type="InterPro" id="IPR050490">
    <property type="entry name" value="Bact_solute-bd_prot1"/>
</dbReference>
<dbReference type="Gene3D" id="3.40.190.10">
    <property type="entry name" value="Periplasmic binding protein-like II"/>
    <property type="match status" value="2"/>
</dbReference>
<keyword evidence="1" id="KW-0732">Signal</keyword>
<dbReference type="Pfam" id="PF01547">
    <property type="entry name" value="SBP_bac_1"/>
    <property type="match status" value="1"/>
</dbReference>
<dbReference type="AlphaFoldDB" id="A0A6J4MQ71"/>
<dbReference type="InterPro" id="IPR006059">
    <property type="entry name" value="SBP"/>
</dbReference>
<organism evidence="2">
    <name type="scientific">uncultured Nocardioidaceae bacterium</name>
    <dbReference type="NCBI Taxonomy" id="253824"/>
    <lineage>
        <taxon>Bacteria</taxon>
        <taxon>Bacillati</taxon>
        <taxon>Actinomycetota</taxon>
        <taxon>Actinomycetes</taxon>
        <taxon>Propionibacteriales</taxon>
        <taxon>Nocardioidaceae</taxon>
        <taxon>environmental samples</taxon>
    </lineage>
</organism>
<evidence type="ECO:0000313" key="2">
    <source>
        <dbReference type="EMBL" id="CAA9364223.1"/>
    </source>
</evidence>
<evidence type="ECO:0000256" key="1">
    <source>
        <dbReference type="SAM" id="SignalP"/>
    </source>
</evidence>
<dbReference type="SUPFAM" id="SSF53850">
    <property type="entry name" value="Periplasmic binding protein-like II"/>
    <property type="match status" value="1"/>
</dbReference>
<dbReference type="PANTHER" id="PTHR43649">
    <property type="entry name" value="ARABINOSE-BINDING PROTEIN-RELATED"/>
    <property type="match status" value="1"/>
</dbReference>
<accession>A0A6J4MQ71</accession>
<reference evidence="2" key="1">
    <citation type="submission" date="2020-02" db="EMBL/GenBank/DDBJ databases">
        <authorList>
            <person name="Meier V. D."/>
        </authorList>
    </citation>
    <scope>NUCLEOTIDE SEQUENCE</scope>
    <source>
        <strain evidence="2">AVDCRST_MAG36</strain>
    </source>
</reference>
<gene>
    <name evidence="2" type="ORF">AVDCRST_MAG36-2908</name>
</gene>
<feature type="chain" id="PRO_5038940915" evidence="1">
    <location>
        <begin position="19"/>
        <end position="425"/>
    </location>
</feature>
<dbReference type="EMBL" id="CADCUH010000190">
    <property type="protein sequence ID" value="CAA9364223.1"/>
    <property type="molecule type" value="Genomic_DNA"/>
</dbReference>
<proteinExistence type="predicted"/>
<protein>
    <submittedName>
        <fullName evidence="2">Extracellular solute-binding protein, family 1</fullName>
    </submittedName>
</protein>
<feature type="signal peptide" evidence="1">
    <location>
        <begin position="1"/>
        <end position="18"/>
    </location>
</feature>
<name>A0A6J4MQ71_9ACTN</name>